<comment type="caution">
    <text evidence="4">The sequence shown here is derived from an EMBL/GenBank/DDBJ whole genome shotgun (WGS) entry which is preliminary data.</text>
</comment>
<dbReference type="EMBL" id="JACIIZ010000026">
    <property type="protein sequence ID" value="MBB6255190.1"/>
    <property type="molecule type" value="Genomic_DNA"/>
</dbReference>
<dbReference type="PRINTS" id="PR01713">
    <property type="entry name" value="NUCEPIMERASE"/>
</dbReference>
<evidence type="ECO:0000259" key="3">
    <source>
        <dbReference type="Pfam" id="PF01370"/>
    </source>
</evidence>
<evidence type="ECO:0000256" key="2">
    <source>
        <dbReference type="ARBA" id="ARBA00007637"/>
    </source>
</evidence>
<dbReference type="Proteomes" id="UP000539175">
    <property type="component" value="Unassembled WGS sequence"/>
</dbReference>
<sequence>MVTLINGTGQRRILLTGGSGFVGAAVAHQLAATGRTVALLLRANGDRSRLKSLPAPPLIIEGDLTQPGSWERKIADFRPDAVAHLAWRGVKGKDRDNREQCDNVTASLRLHDAAVAAGCRRFVGLGSQAEYGPCSARIDESVPTRPTTLYGASKLSTYLMLDRLAAKDAVSFAWLRLFSSYGPGDDPSWLIPYITSELLSGRRPKLTAAEQMWDYIHVDDVAAGVIALCDSDATGVFNIGSGKAVPLRDIISAVRDLVDPTLPVGFGELPYRPDQVMHLEADITALSAATGWRPKVPLEIGLRYTVEWYRGVLRE</sequence>
<evidence type="ECO:0000313" key="5">
    <source>
        <dbReference type="Proteomes" id="UP000539175"/>
    </source>
</evidence>
<dbReference type="RefSeq" id="WP_184807706.1">
    <property type="nucleotide sequence ID" value="NZ_JACIIZ010000026.1"/>
</dbReference>
<organism evidence="4 5">
    <name type="scientific">Nitrospirillum iridis</name>
    <dbReference type="NCBI Taxonomy" id="765888"/>
    <lineage>
        <taxon>Bacteria</taxon>
        <taxon>Pseudomonadati</taxon>
        <taxon>Pseudomonadota</taxon>
        <taxon>Alphaproteobacteria</taxon>
        <taxon>Rhodospirillales</taxon>
        <taxon>Azospirillaceae</taxon>
        <taxon>Nitrospirillum</taxon>
    </lineage>
</organism>
<keyword evidence="5" id="KW-1185">Reference proteome</keyword>
<dbReference type="Pfam" id="PF01370">
    <property type="entry name" value="Epimerase"/>
    <property type="match status" value="1"/>
</dbReference>
<name>A0A7X0B5U9_9PROT</name>
<evidence type="ECO:0000313" key="4">
    <source>
        <dbReference type="EMBL" id="MBB6255190.1"/>
    </source>
</evidence>
<gene>
    <name evidence="4" type="ORF">FHS74_005789</name>
</gene>
<proteinExistence type="inferred from homology"/>
<comment type="similarity">
    <text evidence="2">Belongs to the NAD(P)-dependent epimerase/dehydratase family.</text>
</comment>
<protein>
    <submittedName>
        <fullName evidence="4">Nucleoside-diphosphate-sugar epimerase</fullName>
    </submittedName>
</protein>
<accession>A0A7X0B5U9</accession>
<dbReference type="PANTHER" id="PTHR43000">
    <property type="entry name" value="DTDP-D-GLUCOSE 4,6-DEHYDRATASE-RELATED"/>
    <property type="match status" value="1"/>
</dbReference>
<comment type="pathway">
    <text evidence="1">Bacterial outer membrane biogenesis; LPS O-antigen biosynthesis.</text>
</comment>
<feature type="domain" description="NAD-dependent epimerase/dehydratase" evidence="3">
    <location>
        <begin position="13"/>
        <end position="240"/>
    </location>
</feature>
<dbReference type="SUPFAM" id="SSF51735">
    <property type="entry name" value="NAD(P)-binding Rossmann-fold domains"/>
    <property type="match status" value="1"/>
</dbReference>
<evidence type="ECO:0000256" key="1">
    <source>
        <dbReference type="ARBA" id="ARBA00005125"/>
    </source>
</evidence>
<dbReference type="AlphaFoldDB" id="A0A7X0B5U9"/>
<dbReference type="InterPro" id="IPR001509">
    <property type="entry name" value="Epimerase_deHydtase"/>
</dbReference>
<dbReference type="Gene3D" id="3.40.50.720">
    <property type="entry name" value="NAD(P)-binding Rossmann-like Domain"/>
    <property type="match status" value="1"/>
</dbReference>
<dbReference type="InterPro" id="IPR036291">
    <property type="entry name" value="NAD(P)-bd_dom_sf"/>
</dbReference>
<reference evidence="4 5" key="1">
    <citation type="submission" date="2020-08" db="EMBL/GenBank/DDBJ databases">
        <title>Genomic Encyclopedia of Type Strains, Phase IV (KMG-IV): sequencing the most valuable type-strain genomes for metagenomic binning, comparative biology and taxonomic classification.</title>
        <authorList>
            <person name="Goeker M."/>
        </authorList>
    </citation>
    <scope>NUCLEOTIDE SEQUENCE [LARGE SCALE GENOMIC DNA]</scope>
    <source>
        <strain evidence="4 5">DSM 22198</strain>
    </source>
</reference>